<keyword evidence="12" id="KW-0732">Signal</keyword>
<evidence type="ECO:0000313" key="16">
    <source>
        <dbReference type="Proteomes" id="UP001595476"/>
    </source>
</evidence>
<dbReference type="Gene3D" id="2.170.130.10">
    <property type="entry name" value="TonB-dependent receptor, plug domain"/>
    <property type="match status" value="1"/>
</dbReference>
<dbReference type="Pfam" id="PF00593">
    <property type="entry name" value="TonB_dep_Rec_b-barrel"/>
    <property type="match status" value="1"/>
</dbReference>
<dbReference type="Proteomes" id="UP001595476">
    <property type="component" value="Unassembled WGS sequence"/>
</dbReference>
<reference evidence="16" key="1">
    <citation type="journal article" date="2019" name="Int. J. Syst. Evol. Microbiol.">
        <title>The Global Catalogue of Microorganisms (GCM) 10K type strain sequencing project: providing services to taxonomists for standard genome sequencing and annotation.</title>
        <authorList>
            <consortium name="The Broad Institute Genomics Platform"/>
            <consortium name="The Broad Institute Genome Sequencing Center for Infectious Disease"/>
            <person name="Wu L."/>
            <person name="Ma J."/>
        </authorList>
    </citation>
    <scope>NUCLEOTIDE SEQUENCE [LARGE SCALE GENOMIC DNA]</scope>
    <source>
        <strain evidence="16">KCTC 52438</strain>
    </source>
</reference>
<comment type="subcellular location">
    <subcellularLocation>
        <location evidence="1 10">Cell outer membrane</location>
        <topology evidence="1 10">Multi-pass membrane protein</topology>
    </subcellularLocation>
</comment>
<keyword evidence="4 10" id="KW-1134">Transmembrane beta strand</keyword>
<gene>
    <name evidence="15" type="ORF">ACFOEK_17705</name>
</gene>
<name>A0ABV7HG64_9GAMM</name>
<dbReference type="InterPro" id="IPR000531">
    <property type="entry name" value="Beta-barrel_TonB"/>
</dbReference>
<keyword evidence="6 11" id="KW-0798">TonB box</keyword>
<comment type="caution">
    <text evidence="15">The sequence shown here is derived from an EMBL/GenBank/DDBJ whole genome shotgun (WGS) entry which is preliminary data.</text>
</comment>
<evidence type="ECO:0000259" key="14">
    <source>
        <dbReference type="Pfam" id="PF07715"/>
    </source>
</evidence>
<evidence type="ECO:0000313" key="15">
    <source>
        <dbReference type="EMBL" id="MFC3152879.1"/>
    </source>
</evidence>
<dbReference type="EMBL" id="JBHRSZ010000007">
    <property type="protein sequence ID" value="MFC3152879.1"/>
    <property type="molecule type" value="Genomic_DNA"/>
</dbReference>
<keyword evidence="9 10" id="KW-0998">Cell outer membrane</keyword>
<protein>
    <submittedName>
        <fullName evidence="15">TonB-dependent siderophore receptor</fullName>
    </submittedName>
</protein>
<dbReference type="PANTHER" id="PTHR32552">
    <property type="entry name" value="FERRICHROME IRON RECEPTOR-RELATED"/>
    <property type="match status" value="1"/>
</dbReference>
<evidence type="ECO:0000256" key="12">
    <source>
        <dbReference type="SAM" id="SignalP"/>
    </source>
</evidence>
<evidence type="ECO:0000256" key="5">
    <source>
        <dbReference type="ARBA" id="ARBA00022692"/>
    </source>
</evidence>
<evidence type="ECO:0000256" key="7">
    <source>
        <dbReference type="ARBA" id="ARBA00023136"/>
    </source>
</evidence>
<dbReference type="InterPro" id="IPR036942">
    <property type="entry name" value="Beta-barrel_TonB_sf"/>
</dbReference>
<organism evidence="15 16">
    <name type="scientific">Litoribrevibacter euphylliae</name>
    <dbReference type="NCBI Taxonomy" id="1834034"/>
    <lineage>
        <taxon>Bacteria</taxon>
        <taxon>Pseudomonadati</taxon>
        <taxon>Pseudomonadota</taxon>
        <taxon>Gammaproteobacteria</taxon>
        <taxon>Oceanospirillales</taxon>
        <taxon>Oceanospirillaceae</taxon>
        <taxon>Litoribrevibacter</taxon>
    </lineage>
</organism>
<feature type="chain" id="PRO_5046201799" evidence="12">
    <location>
        <begin position="30"/>
        <end position="753"/>
    </location>
</feature>
<keyword evidence="16" id="KW-1185">Reference proteome</keyword>
<dbReference type="InterPro" id="IPR010105">
    <property type="entry name" value="TonB_sidphr_rcpt"/>
</dbReference>
<dbReference type="PROSITE" id="PS52016">
    <property type="entry name" value="TONB_DEPENDENT_REC_3"/>
    <property type="match status" value="1"/>
</dbReference>
<evidence type="ECO:0000256" key="10">
    <source>
        <dbReference type="PROSITE-ProRule" id="PRU01360"/>
    </source>
</evidence>
<keyword evidence="8 15" id="KW-0675">Receptor</keyword>
<keyword evidence="7 10" id="KW-0472">Membrane</keyword>
<keyword evidence="3 10" id="KW-0813">Transport</keyword>
<dbReference type="Pfam" id="PF07715">
    <property type="entry name" value="Plug"/>
    <property type="match status" value="1"/>
</dbReference>
<dbReference type="InterPro" id="IPR039426">
    <property type="entry name" value="TonB-dep_rcpt-like"/>
</dbReference>
<evidence type="ECO:0000256" key="8">
    <source>
        <dbReference type="ARBA" id="ARBA00023170"/>
    </source>
</evidence>
<comment type="similarity">
    <text evidence="2 10 11">Belongs to the TonB-dependent receptor family.</text>
</comment>
<keyword evidence="5 10" id="KW-0812">Transmembrane</keyword>
<accession>A0ABV7HG64</accession>
<feature type="domain" description="TonB-dependent receptor-like beta-barrel" evidence="13">
    <location>
        <begin position="290"/>
        <end position="718"/>
    </location>
</feature>
<dbReference type="Gene3D" id="2.40.170.20">
    <property type="entry name" value="TonB-dependent receptor, beta-barrel domain"/>
    <property type="match status" value="1"/>
</dbReference>
<dbReference type="CDD" id="cd01347">
    <property type="entry name" value="ligand_gated_channel"/>
    <property type="match status" value="1"/>
</dbReference>
<evidence type="ECO:0000256" key="1">
    <source>
        <dbReference type="ARBA" id="ARBA00004571"/>
    </source>
</evidence>
<feature type="signal peptide" evidence="12">
    <location>
        <begin position="1"/>
        <end position="29"/>
    </location>
</feature>
<dbReference type="NCBIfam" id="TIGR01783">
    <property type="entry name" value="TonB-siderophor"/>
    <property type="match status" value="1"/>
</dbReference>
<sequence>MHFQKKKLAAYITALMSGNLLFSANLVHADNTPEELQVQTAEKIEIVGNELTNVTEGSDTYAIEEMGTATKFKLSAMETPQSVSVMTRARMDDFNIDTLTQVVQNTTGLIAERTETDRVYYSARGFDITNIQLDGVGLQNTETASIFKGDMDTVIYDHVEVVRGANGLATGAGNPSATINLVRKRPTEEFMGSVSVAAGSWDKYRAEADVSGALTDSGKVRGRLVTAVEDKHAYIDRYNQEKNVVYGVLDMDLSESTVFTVGGSIENSQTDSPMWGAQPLFLSDGSPTDFQRSSSTGTDWSYYDLEQRQLFAELAHNFRNGWQAKAVALHTKQKLSSKLSYVDANPIYGVPAFPDGAGGFIPNPFASFELMLAAFAFEEEKEQNNFDLYASGPFKAFGREHQAYVGGSYSKGITNAQYYGSANISNLLNPTGVIPFNDLDTMPGNLGDNLDARAVDRGLADYKDRQLSSYGALNLSLTDPLNLILGARVSDWHTKGDYYGAPQESKDSGVITPYAGITFDVTKALTFYASYTEIFNPQNKIDRNNNLLESVEGVAYETGFKTSLMNDKLTASFAYFNIEQDNVGVEDIMVDGRQTYKAAEGLNSKGFEFEIVGEVTDNLHTTLGYTYQDLDGSDDAGKELSKYTPQQLVRFATIYRVPSLEKLKVGTSINWQDSISRTNTSTLGQEVATRQGSYAVINLMASYDVTDNLTVQANANNVANKVYYSSLKAKGTYSPSAMYGDPANYQISARYNF</sequence>
<proteinExistence type="inferred from homology"/>
<evidence type="ECO:0000259" key="13">
    <source>
        <dbReference type="Pfam" id="PF00593"/>
    </source>
</evidence>
<evidence type="ECO:0000256" key="6">
    <source>
        <dbReference type="ARBA" id="ARBA00023077"/>
    </source>
</evidence>
<evidence type="ECO:0000256" key="2">
    <source>
        <dbReference type="ARBA" id="ARBA00009810"/>
    </source>
</evidence>
<evidence type="ECO:0000256" key="11">
    <source>
        <dbReference type="RuleBase" id="RU003357"/>
    </source>
</evidence>
<dbReference type="PANTHER" id="PTHR32552:SF74">
    <property type="entry name" value="HYDROXAMATE SIDEROPHORE RECEPTOR FHUE"/>
    <property type="match status" value="1"/>
</dbReference>
<feature type="domain" description="TonB-dependent receptor plug" evidence="14">
    <location>
        <begin position="76"/>
        <end position="177"/>
    </location>
</feature>
<dbReference type="InterPro" id="IPR012910">
    <property type="entry name" value="Plug_dom"/>
</dbReference>
<dbReference type="RefSeq" id="WP_386722801.1">
    <property type="nucleotide sequence ID" value="NZ_JBHRSZ010000007.1"/>
</dbReference>
<evidence type="ECO:0000256" key="4">
    <source>
        <dbReference type="ARBA" id="ARBA00022452"/>
    </source>
</evidence>
<evidence type="ECO:0000256" key="3">
    <source>
        <dbReference type="ARBA" id="ARBA00022448"/>
    </source>
</evidence>
<dbReference type="SUPFAM" id="SSF56935">
    <property type="entry name" value="Porins"/>
    <property type="match status" value="1"/>
</dbReference>
<dbReference type="InterPro" id="IPR037066">
    <property type="entry name" value="Plug_dom_sf"/>
</dbReference>
<evidence type="ECO:0000256" key="9">
    <source>
        <dbReference type="ARBA" id="ARBA00023237"/>
    </source>
</evidence>